<evidence type="ECO:0000259" key="4">
    <source>
        <dbReference type="Pfam" id="PF13472"/>
    </source>
</evidence>
<feature type="signal peptide" evidence="3">
    <location>
        <begin position="1"/>
        <end position="20"/>
    </location>
</feature>
<evidence type="ECO:0000256" key="2">
    <source>
        <dbReference type="SAM" id="MobiDB-lite"/>
    </source>
</evidence>
<proteinExistence type="predicted"/>
<protein>
    <recommendedName>
        <fullName evidence="4">SGNH hydrolase-type esterase domain-containing protein</fullName>
    </recommendedName>
</protein>
<dbReference type="PANTHER" id="PTHR30383:SF5">
    <property type="entry name" value="SGNH HYDROLASE-TYPE ESTERASE DOMAIN-CONTAINING PROTEIN"/>
    <property type="match status" value="1"/>
</dbReference>
<accession>A0A9W9LGV8</accession>
<keyword evidence="6" id="KW-1185">Reference proteome</keyword>
<dbReference type="InterPro" id="IPR028994">
    <property type="entry name" value="Integrin_alpha_N"/>
</dbReference>
<reference evidence="5" key="1">
    <citation type="submission" date="2022-11" db="EMBL/GenBank/DDBJ databases">
        <authorList>
            <person name="Petersen C."/>
        </authorList>
    </citation>
    <scope>NUCLEOTIDE SEQUENCE</scope>
    <source>
        <strain evidence="5">IBT 26290</strain>
    </source>
</reference>
<dbReference type="Pfam" id="PF13517">
    <property type="entry name" value="FG-GAP_3"/>
    <property type="match status" value="4"/>
</dbReference>
<evidence type="ECO:0000256" key="1">
    <source>
        <dbReference type="ARBA" id="ARBA00022729"/>
    </source>
</evidence>
<dbReference type="Gene3D" id="3.40.50.1110">
    <property type="entry name" value="SGNH hydrolase"/>
    <property type="match status" value="1"/>
</dbReference>
<gene>
    <name evidence="5" type="ORF">N7482_010038</name>
</gene>
<dbReference type="RefSeq" id="XP_056539868.1">
    <property type="nucleotide sequence ID" value="XM_056692162.1"/>
</dbReference>
<dbReference type="GO" id="GO:0004622">
    <property type="term" value="F:phosphatidylcholine lysophospholipase activity"/>
    <property type="evidence" value="ECO:0007669"/>
    <property type="project" value="TreeGrafter"/>
</dbReference>
<feature type="region of interest" description="Disordered" evidence="2">
    <location>
        <begin position="812"/>
        <end position="866"/>
    </location>
</feature>
<name>A0A9W9LGV8_9EURO</name>
<dbReference type="InterPro" id="IPR036514">
    <property type="entry name" value="SGNH_hydro_sf"/>
</dbReference>
<dbReference type="SUPFAM" id="SSF69318">
    <property type="entry name" value="Integrin alpha N-terminal domain"/>
    <property type="match status" value="3"/>
</dbReference>
<dbReference type="Proteomes" id="UP001149163">
    <property type="component" value="Unassembled WGS sequence"/>
</dbReference>
<dbReference type="SUPFAM" id="SSF52266">
    <property type="entry name" value="SGNH hydrolase"/>
    <property type="match status" value="1"/>
</dbReference>
<dbReference type="PANTHER" id="PTHR30383">
    <property type="entry name" value="THIOESTERASE 1/PROTEASE 1/LYSOPHOSPHOLIPASE L1"/>
    <property type="match status" value="1"/>
</dbReference>
<feature type="compositionally biased region" description="Low complexity" evidence="2">
    <location>
        <begin position="827"/>
        <end position="851"/>
    </location>
</feature>
<evidence type="ECO:0000313" key="6">
    <source>
        <dbReference type="Proteomes" id="UP001149163"/>
    </source>
</evidence>
<dbReference type="OrthoDB" id="6123at2759"/>
<sequence length="1330" mass="141585">MWWRKQTLLPLSCLATLGQSFPFFPNDISLLSERTTSIGGGVDLRILPLGDSITYGFKSSDGNGYRHQLEQDLSAGNKVDMIGSVSSGSMPDNQNEGHNGAVISEIANYAQASLPMRPNVVLVHAGTNDMNQPNDPDNAPARLGSLIDEIVSACPDAAVLVAKIIPASNSATMLRIGQFNAAISGVVAQRADAGKKVMAVDFSTGLTTGDLSDGLHPTDGGYIKMGDIWFSGIQQASDKGWIKAPVQGASFASGACSGKLVWMPQNEIASGPGFQSGGFKSTWIPKDEVASGIGQGSGVRFGDIDGDGRDDYLWVDDDGSIVHYLNTGTGEAPVWVPQGKIASGIGKDGAGVRFADMDGDGKDDYLWVSEDGKVTCFLNRPGDSPGKPTWVGIGEIASGTGAGRDRILFADLDGDGRDDYLVVGDNGQISAWYNTGNSEKPVWIPSGAVASGIGAAAGVRLGDINNDGRADYLWLSEEGALTVSLNGGTGRTPKWLPQGVIATGVGTSRENITFADLNGDGKVDYLAITAETGAVKMWLNAGSGSATETGDGVMFADLNGDKRDDYLWVDEKGAITAYINGGGLPGDTQIWLPQGVIATGVGAKREDIRFADLNGDGRTDYLKINPDTGAVECWLNAGSPDGNDGPNAGKVTWVPQGTVATGIGKGPGVRFADLNGDGRDDYLWLDEKGAVTAYINGGGFPQIVWLPQGVIATGVGASSRDEIAFADINGDGRADYLWVHPSDGSVDMWLNAGSPNGNDGPEAGKVTWIPQNTIATGVGTGGHNKQFADLNGDGRDEYLDVTPSSAAVKAWFNGCSEPPTGGSGGSAPITQPDPTTQPATTQPDPTTQPVPTKLPDSIGGSGDHASCNDLKAYQTANHGTLESSFWDKTNTGAYFDNWLQTDPKAHSEMGPAFAEPWGIGQSFMCTMTTFCARPNCDDLQDPSAPDSGRAYNVLVSLSNVNQYLYNLHQAIQMSQTRWNGLQVALQQTFWPGKVPDDVKAHDVLNGIMTGIGVAASLLGGPYIGVMKELLNGLARSVDRRIKSSDESLAWMAKMELTTIGYYQGAINETVNINDGLMFEGAYNGKSTGDILAFGHWLDYHKIPVLNPTMISVTQVEDYFYKMLLSFSINFAWRQQNVYLVSYPMTEDEFNNLAVAAGSNDFRLKHYYGGRGFYFQGIQMRPALLNGDNPYAQNPPGWGEIEQNGFSTWDIIESSADAFSKGGFDFSIDNDLQLYLDTQDWVSTNAARLPGAFTIPHCQVMPNNDAKDIQAFADWLDTPAAELFQGMKRSSFCLCQDIMDKNGKKFSDYIPNADAMYANCLGDDGGIGNVT</sequence>
<dbReference type="InterPro" id="IPR013830">
    <property type="entry name" value="SGNH_hydro"/>
</dbReference>
<evidence type="ECO:0000313" key="5">
    <source>
        <dbReference type="EMBL" id="KAJ5153560.1"/>
    </source>
</evidence>
<dbReference type="InterPro" id="IPR051532">
    <property type="entry name" value="Ester_Hydrolysis_Enzymes"/>
</dbReference>
<feature type="domain" description="SGNH hydrolase-type esterase" evidence="4">
    <location>
        <begin position="49"/>
        <end position="222"/>
    </location>
</feature>
<keyword evidence="1 3" id="KW-0732">Signal</keyword>
<dbReference type="Gene3D" id="2.130.10.130">
    <property type="entry name" value="Integrin alpha, N-terminal"/>
    <property type="match status" value="2"/>
</dbReference>
<dbReference type="Pfam" id="PF13472">
    <property type="entry name" value="Lipase_GDSL_2"/>
    <property type="match status" value="1"/>
</dbReference>
<reference evidence="5" key="2">
    <citation type="journal article" date="2023" name="IMA Fungus">
        <title>Comparative genomic study of the Penicillium genus elucidates a diverse pangenome and 15 lateral gene transfer events.</title>
        <authorList>
            <person name="Petersen C."/>
            <person name="Sorensen T."/>
            <person name="Nielsen M.R."/>
            <person name="Sondergaard T.E."/>
            <person name="Sorensen J.L."/>
            <person name="Fitzpatrick D.A."/>
            <person name="Frisvad J.C."/>
            <person name="Nielsen K.L."/>
        </authorList>
    </citation>
    <scope>NUCLEOTIDE SEQUENCE</scope>
    <source>
        <strain evidence="5">IBT 26290</strain>
    </source>
</reference>
<dbReference type="CDD" id="cd01833">
    <property type="entry name" value="XynB_like"/>
    <property type="match status" value="1"/>
</dbReference>
<evidence type="ECO:0000256" key="3">
    <source>
        <dbReference type="SAM" id="SignalP"/>
    </source>
</evidence>
<organism evidence="5 6">
    <name type="scientific">Penicillium canariense</name>
    <dbReference type="NCBI Taxonomy" id="189055"/>
    <lineage>
        <taxon>Eukaryota</taxon>
        <taxon>Fungi</taxon>
        <taxon>Dikarya</taxon>
        <taxon>Ascomycota</taxon>
        <taxon>Pezizomycotina</taxon>
        <taxon>Eurotiomycetes</taxon>
        <taxon>Eurotiomycetidae</taxon>
        <taxon>Eurotiales</taxon>
        <taxon>Aspergillaceae</taxon>
        <taxon>Penicillium</taxon>
    </lineage>
</organism>
<feature type="chain" id="PRO_5040896643" description="SGNH hydrolase-type esterase domain-containing protein" evidence="3">
    <location>
        <begin position="21"/>
        <end position="1330"/>
    </location>
</feature>
<comment type="caution">
    <text evidence="5">The sequence shown here is derived from an EMBL/GenBank/DDBJ whole genome shotgun (WGS) entry which is preliminary data.</text>
</comment>
<dbReference type="GeneID" id="81431338"/>
<dbReference type="InterPro" id="IPR013517">
    <property type="entry name" value="FG-GAP"/>
</dbReference>
<dbReference type="EMBL" id="JAPQKN010000007">
    <property type="protein sequence ID" value="KAJ5153560.1"/>
    <property type="molecule type" value="Genomic_DNA"/>
</dbReference>